<evidence type="ECO:0000256" key="2">
    <source>
        <dbReference type="ARBA" id="ARBA00022964"/>
    </source>
</evidence>
<keyword evidence="2" id="KW-0223">Dioxygenase</keyword>
<accession>A0A9W9Z3W3</accession>
<evidence type="ECO:0000256" key="3">
    <source>
        <dbReference type="ARBA" id="ARBA00023002"/>
    </source>
</evidence>
<dbReference type="Pfam" id="PF00305">
    <property type="entry name" value="Lipoxygenase"/>
    <property type="match status" value="1"/>
</dbReference>
<dbReference type="GO" id="GO:0034440">
    <property type="term" value="P:lipid oxidation"/>
    <property type="evidence" value="ECO:0007669"/>
    <property type="project" value="InterPro"/>
</dbReference>
<evidence type="ECO:0000259" key="4">
    <source>
        <dbReference type="PROSITE" id="PS51393"/>
    </source>
</evidence>
<comment type="caution">
    <text evidence="5">The sequence shown here is derived from an EMBL/GenBank/DDBJ whole genome shotgun (WGS) entry which is preliminary data.</text>
</comment>
<dbReference type="Proteomes" id="UP001163046">
    <property type="component" value="Unassembled WGS sequence"/>
</dbReference>
<keyword evidence="3" id="KW-0560">Oxidoreductase</keyword>
<dbReference type="AlphaFoldDB" id="A0A9W9Z3W3"/>
<dbReference type="SUPFAM" id="SSF48484">
    <property type="entry name" value="Lipoxigenase"/>
    <property type="match status" value="1"/>
</dbReference>
<gene>
    <name evidence="5" type="ORF">OS493_005252</name>
</gene>
<feature type="domain" description="Lipoxygenase" evidence="4">
    <location>
        <begin position="1"/>
        <end position="556"/>
    </location>
</feature>
<dbReference type="InterPro" id="IPR036226">
    <property type="entry name" value="LipOase_C_sf"/>
</dbReference>
<name>A0A9W9Z3W3_9CNID</name>
<keyword evidence="6" id="KW-1185">Reference proteome</keyword>
<dbReference type="PROSITE" id="PS51393">
    <property type="entry name" value="LIPOXYGENASE_3"/>
    <property type="match status" value="1"/>
</dbReference>
<dbReference type="OrthoDB" id="407298at2759"/>
<dbReference type="GO" id="GO:0016702">
    <property type="term" value="F:oxidoreductase activity, acting on single donors with incorporation of molecular oxygen, incorporation of two atoms of oxygen"/>
    <property type="evidence" value="ECO:0007669"/>
    <property type="project" value="InterPro"/>
</dbReference>
<protein>
    <recommendedName>
        <fullName evidence="4">Lipoxygenase domain-containing protein</fullName>
    </recommendedName>
</protein>
<dbReference type="GO" id="GO:0046872">
    <property type="term" value="F:metal ion binding"/>
    <property type="evidence" value="ECO:0007669"/>
    <property type="project" value="UniProtKB-KW"/>
</dbReference>
<dbReference type="EMBL" id="MU826827">
    <property type="protein sequence ID" value="KAJ7374898.1"/>
    <property type="molecule type" value="Genomic_DNA"/>
</dbReference>
<proteinExistence type="predicted"/>
<dbReference type="Gene3D" id="1.20.245.10">
    <property type="entry name" value="Lipoxygenase-1, Domain 5"/>
    <property type="match status" value="1"/>
</dbReference>
<dbReference type="Gene3D" id="3.10.450.60">
    <property type="match status" value="1"/>
</dbReference>
<dbReference type="PANTHER" id="PTHR11771">
    <property type="entry name" value="LIPOXYGENASE"/>
    <property type="match status" value="1"/>
</dbReference>
<evidence type="ECO:0000256" key="1">
    <source>
        <dbReference type="ARBA" id="ARBA00022723"/>
    </source>
</evidence>
<evidence type="ECO:0000313" key="6">
    <source>
        <dbReference type="Proteomes" id="UP001163046"/>
    </source>
</evidence>
<sequence>MPLVNMTIKQLADHHTKMNLQREHFVNYFSMLLKTRKLGAQWLAQHPEEITDFQGYENIYNEFRSNMATGGFYRFVSNSEKFRDILKDWGDDDIFTEQRMSGCNPMVLRRVTNNSCETDVGLKWSELIKVLNPNYNWEAAIQAAMNGRISLEEAIKDGYVYVLRYEIFDDMISFPDFSDNRPGRSMWPAKSPVALFAVNKERRLRPVAIQIDHKPDSPVFSPVDGDSWMLAKMVVQATDYAHSQMIEHLLKIHLFSEPFCVVLHRQLSSKHPLNVVLKYSCRGVMATNTLGAPQLITPGTFMDKLGAFGNKGTVLLLERGYKAMNWNDGDFRLDIKKRGIDDKKRLPYFPYRDDSELLFRVIRSMVKKYVQIYYRRNRDVIMDKELQAFMNELSAKGTGPDGGHGQVKDFPKKLNTRKEVADMVTRLIWLMSVKHAAVDFPMGEYGAFTPLTPTKIYNDSRIPPGTFSVFNFPNVNVSVAQIQVAMNVGTYHYDTLFDYYEQLTDSRASEVVRRYFNILKNDINLILKKRNGKRFDKGHLTYPYFQHEWLPNGIQT</sequence>
<dbReference type="InterPro" id="IPR013819">
    <property type="entry name" value="LipOase_C"/>
</dbReference>
<reference evidence="5" key="1">
    <citation type="submission" date="2023-01" db="EMBL/GenBank/DDBJ databases">
        <title>Genome assembly of the deep-sea coral Lophelia pertusa.</title>
        <authorList>
            <person name="Herrera S."/>
            <person name="Cordes E."/>
        </authorList>
    </citation>
    <scope>NUCLEOTIDE SEQUENCE</scope>
    <source>
        <strain evidence="5">USNM1676648</strain>
        <tissue evidence="5">Polyp</tissue>
    </source>
</reference>
<dbReference type="InterPro" id="IPR000907">
    <property type="entry name" value="LipOase"/>
</dbReference>
<organism evidence="5 6">
    <name type="scientific">Desmophyllum pertusum</name>
    <dbReference type="NCBI Taxonomy" id="174260"/>
    <lineage>
        <taxon>Eukaryota</taxon>
        <taxon>Metazoa</taxon>
        <taxon>Cnidaria</taxon>
        <taxon>Anthozoa</taxon>
        <taxon>Hexacorallia</taxon>
        <taxon>Scleractinia</taxon>
        <taxon>Caryophylliina</taxon>
        <taxon>Caryophylliidae</taxon>
        <taxon>Desmophyllum</taxon>
    </lineage>
</organism>
<keyword evidence="1" id="KW-0479">Metal-binding</keyword>
<evidence type="ECO:0000313" key="5">
    <source>
        <dbReference type="EMBL" id="KAJ7374898.1"/>
    </source>
</evidence>